<accession>A0A0H5R9R3</accession>
<dbReference type="AlphaFoldDB" id="A0A0H5R9R3"/>
<name>A0A0H5R9R3_9EUKA</name>
<evidence type="ECO:0000313" key="2">
    <source>
        <dbReference type="EMBL" id="CRZ10823.1"/>
    </source>
</evidence>
<evidence type="ECO:0000256" key="1">
    <source>
        <dbReference type="SAM" id="MobiDB-lite"/>
    </source>
</evidence>
<organism evidence="2">
    <name type="scientific">Spongospora subterranea</name>
    <dbReference type="NCBI Taxonomy" id="70186"/>
    <lineage>
        <taxon>Eukaryota</taxon>
        <taxon>Sar</taxon>
        <taxon>Rhizaria</taxon>
        <taxon>Endomyxa</taxon>
        <taxon>Phytomyxea</taxon>
        <taxon>Plasmodiophorida</taxon>
        <taxon>Plasmodiophoridae</taxon>
        <taxon>Spongospora</taxon>
    </lineage>
</organism>
<dbReference type="EMBL" id="HACM01010381">
    <property type="protein sequence ID" value="CRZ10823.1"/>
    <property type="molecule type" value="Transcribed_RNA"/>
</dbReference>
<reference evidence="2" key="1">
    <citation type="submission" date="2015-04" db="EMBL/GenBank/DDBJ databases">
        <title>The genome sequence of the plant pathogenic Rhizarian Plasmodiophora brassicae reveals insights in its biotrophic life cycle and the origin of chitin synthesis.</title>
        <authorList>
            <person name="Schwelm A."/>
            <person name="Fogelqvist J."/>
            <person name="Knaust A."/>
            <person name="Julke S."/>
            <person name="Lilja T."/>
            <person name="Dhandapani V."/>
            <person name="Bonilla-Rosso G."/>
            <person name="Karlsson M."/>
            <person name="Shevchenko A."/>
            <person name="Choi S.R."/>
            <person name="Kim H.G."/>
            <person name="Park J.Y."/>
            <person name="Lim Y.P."/>
            <person name="Ludwig-Muller J."/>
            <person name="Dixelius C."/>
        </authorList>
    </citation>
    <scope>NUCLEOTIDE SEQUENCE</scope>
    <source>
        <tissue evidence="2">Potato root galls</tissue>
    </source>
</reference>
<protein>
    <submittedName>
        <fullName evidence="2">Uncharacterized protein</fullName>
    </submittedName>
</protein>
<feature type="region of interest" description="Disordered" evidence="1">
    <location>
        <begin position="14"/>
        <end position="33"/>
    </location>
</feature>
<proteinExistence type="predicted"/>
<sequence>MEWEPFSSVFDPEEFGLGNGTRPRSNRVYSNPNREGEIDERWDFAIQPFNGGSLQNICSGHERRLKPRLQTPIYYQGRSETKNRLTSSFVANLNDEPVRDYSAPSLDQMQCRFEERLSYVQNQPFWERRREAWQRAASKAVLLSRHCPELRNNLVKERRQLEAYQKRTNQQIVNA</sequence>